<name>A0A0M0K1S1_9EUKA</name>
<dbReference type="AlphaFoldDB" id="A0A0M0K1S1"/>
<protein>
    <submittedName>
        <fullName evidence="1">Uncharacterized protein</fullName>
    </submittedName>
</protein>
<comment type="caution">
    <text evidence="1">The sequence shown here is derived from an EMBL/GenBank/DDBJ whole genome shotgun (WGS) entry which is preliminary data.</text>
</comment>
<sequence length="186" mass="19576">MVNNDAPPCGTVRVNCVLDPNNELCFMYSVGHAAAQGSEILVLNVSTADHYNPHPDGQSTIEVLCSMLTTLREDALGGHAVLPAQVCACTAYEHMPMMMLVAPRAAEAARFFDKCVTEHLGGPLLVLLPLTLVPAVVAAGGKAAIHDFFRDVVLPDYAASLPGEDGQHGRAGSVEMSAAFTFSRGA</sequence>
<accession>A0A0M0K1S1</accession>
<reference evidence="2" key="1">
    <citation type="journal article" date="2015" name="PLoS Genet.">
        <title>Genome Sequence and Transcriptome Analyses of Chrysochromulina tobin: Metabolic Tools for Enhanced Algal Fitness in the Prominent Order Prymnesiales (Haptophyceae).</title>
        <authorList>
            <person name="Hovde B.T."/>
            <person name="Deodato C.R."/>
            <person name="Hunsperger H.M."/>
            <person name="Ryken S.A."/>
            <person name="Yost W."/>
            <person name="Jha R.K."/>
            <person name="Patterson J."/>
            <person name="Monnat R.J. Jr."/>
            <person name="Barlow S.B."/>
            <person name="Starkenburg S.R."/>
            <person name="Cattolico R.A."/>
        </authorList>
    </citation>
    <scope>NUCLEOTIDE SEQUENCE</scope>
    <source>
        <strain evidence="2">CCMP291</strain>
    </source>
</reference>
<evidence type="ECO:0000313" key="1">
    <source>
        <dbReference type="EMBL" id="KOO32522.1"/>
    </source>
</evidence>
<evidence type="ECO:0000313" key="2">
    <source>
        <dbReference type="Proteomes" id="UP000037460"/>
    </source>
</evidence>
<gene>
    <name evidence="1" type="ORF">Ctob_011880</name>
</gene>
<proteinExistence type="predicted"/>
<dbReference type="Proteomes" id="UP000037460">
    <property type="component" value="Unassembled WGS sequence"/>
</dbReference>
<dbReference type="EMBL" id="JWZX01001752">
    <property type="protein sequence ID" value="KOO32522.1"/>
    <property type="molecule type" value="Genomic_DNA"/>
</dbReference>
<keyword evidence="2" id="KW-1185">Reference proteome</keyword>
<organism evidence="1 2">
    <name type="scientific">Chrysochromulina tobinii</name>
    <dbReference type="NCBI Taxonomy" id="1460289"/>
    <lineage>
        <taxon>Eukaryota</taxon>
        <taxon>Haptista</taxon>
        <taxon>Haptophyta</taxon>
        <taxon>Prymnesiophyceae</taxon>
        <taxon>Prymnesiales</taxon>
        <taxon>Chrysochromulinaceae</taxon>
        <taxon>Chrysochromulina</taxon>
    </lineage>
</organism>